<dbReference type="Proteomes" id="UP001303046">
    <property type="component" value="Unassembled WGS sequence"/>
</dbReference>
<evidence type="ECO:0000313" key="1">
    <source>
        <dbReference type="EMBL" id="KAK6727526.1"/>
    </source>
</evidence>
<dbReference type="PANTHER" id="PTHR22954">
    <property type="entry name" value="RETROVIRAL PROTEASE-RELATED"/>
    <property type="match status" value="1"/>
</dbReference>
<dbReference type="Pfam" id="PF03564">
    <property type="entry name" value="DUF1759"/>
    <property type="match status" value="1"/>
</dbReference>
<comment type="caution">
    <text evidence="1">The sequence shown here is derived from an EMBL/GenBank/DDBJ whole genome shotgun (WGS) entry which is preliminary data.</text>
</comment>
<sequence>MCFFVCHEIPKRERDDSSGVRLMHRDTKATKENVPEFVSTAVNDDLLDYAELQDTHYESLFTKLRKLEDLNQEWTTLMTKDPNEVIIFHDFISKYGDYRDDIQKAIKALQQIDSSGTLMQEELEKRGIAHTFNAYSTPHPQDNSNVFHERSKMLKQSASAYPYHEGLQPPPTSTYPPLLPSTAYLHTISPNAFNQPFSSTIYSLSPSSTTHPNATHPTIQQETQNLNYFDASLLTRLDLPSFTGNLLEFPEFWARYHALIHSKSTLSGATEFSLLKSCLKGRALQTIDGLPVTDDNYAIAIDILLATYDNPSTLRHLIYTQLSSLPQCDPDGKQLQDLYLRMLQLVRQYTVITPYSPEFALGALLYNKLPRFVRARIYDMTDKRT</sequence>
<name>A0ABR1BR19_NECAM</name>
<proteinExistence type="predicted"/>
<keyword evidence="2" id="KW-1185">Reference proteome</keyword>
<dbReference type="PANTHER" id="PTHR22954:SF3">
    <property type="entry name" value="PROTEIN CBG08539"/>
    <property type="match status" value="1"/>
</dbReference>
<reference evidence="1 2" key="1">
    <citation type="submission" date="2023-08" db="EMBL/GenBank/DDBJ databases">
        <title>A Necator americanus chromosomal reference genome.</title>
        <authorList>
            <person name="Ilik V."/>
            <person name="Petrzelkova K.J."/>
            <person name="Pardy F."/>
            <person name="Fuh T."/>
            <person name="Niatou-Singa F.S."/>
            <person name="Gouil Q."/>
            <person name="Baker L."/>
            <person name="Ritchie M.E."/>
            <person name="Jex A.R."/>
            <person name="Gazzola D."/>
            <person name="Li H."/>
            <person name="Toshio Fujiwara R."/>
            <person name="Zhan B."/>
            <person name="Aroian R.V."/>
            <person name="Pafco B."/>
            <person name="Schwarz E.M."/>
        </authorList>
    </citation>
    <scope>NUCLEOTIDE SEQUENCE [LARGE SCALE GENOMIC DNA]</scope>
    <source>
        <strain evidence="1 2">Aroian</strain>
        <tissue evidence="1">Whole animal</tissue>
    </source>
</reference>
<dbReference type="InterPro" id="IPR005312">
    <property type="entry name" value="DUF1759"/>
</dbReference>
<protein>
    <submittedName>
        <fullName evidence="1">Uncharacterized protein</fullName>
    </submittedName>
</protein>
<organism evidence="1 2">
    <name type="scientific">Necator americanus</name>
    <name type="common">Human hookworm</name>
    <dbReference type="NCBI Taxonomy" id="51031"/>
    <lineage>
        <taxon>Eukaryota</taxon>
        <taxon>Metazoa</taxon>
        <taxon>Ecdysozoa</taxon>
        <taxon>Nematoda</taxon>
        <taxon>Chromadorea</taxon>
        <taxon>Rhabditida</taxon>
        <taxon>Rhabditina</taxon>
        <taxon>Rhabditomorpha</taxon>
        <taxon>Strongyloidea</taxon>
        <taxon>Ancylostomatidae</taxon>
        <taxon>Bunostominae</taxon>
        <taxon>Necator</taxon>
    </lineage>
</organism>
<accession>A0ABR1BR19</accession>
<evidence type="ECO:0000313" key="2">
    <source>
        <dbReference type="Proteomes" id="UP001303046"/>
    </source>
</evidence>
<dbReference type="EMBL" id="JAVFWL010000001">
    <property type="protein sequence ID" value="KAK6727526.1"/>
    <property type="molecule type" value="Genomic_DNA"/>
</dbReference>
<gene>
    <name evidence="1" type="primary">Necator_chrI.g1423</name>
    <name evidence="1" type="ORF">RB195_005297</name>
</gene>